<organism evidence="17 18">
    <name type="scientific">Phytophthora citrophthora</name>
    <dbReference type="NCBI Taxonomy" id="4793"/>
    <lineage>
        <taxon>Eukaryota</taxon>
        <taxon>Sar</taxon>
        <taxon>Stramenopiles</taxon>
        <taxon>Oomycota</taxon>
        <taxon>Peronosporomycetes</taxon>
        <taxon>Peronosporales</taxon>
        <taxon>Peronosporaceae</taxon>
        <taxon>Phytophthora</taxon>
    </lineage>
</organism>
<dbReference type="FunFam" id="1.50.10.20:FF:000007">
    <property type="entry name" value="Protein farnesyltransferase subunit beta"/>
    <property type="match status" value="1"/>
</dbReference>
<dbReference type="InterPro" id="IPR020843">
    <property type="entry name" value="ER"/>
</dbReference>
<feature type="domain" description="Enoyl reductase (ER)" evidence="16">
    <location>
        <begin position="15"/>
        <end position="333"/>
    </location>
</feature>
<dbReference type="Pfam" id="PF02826">
    <property type="entry name" value="2-Hacid_dh_C"/>
    <property type="match status" value="2"/>
</dbReference>
<dbReference type="InterPro" id="IPR006140">
    <property type="entry name" value="D-isomer_DH_NAD-bd"/>
</dbReference>
<dbReference type="FunFam" id="3.40.50.720:FF:000363">
    <property type="entry name" value="D-isomer specific 2-hydroxyacid dehydrogenase"/>
    <property type="match status" value="2"/>
</dbReference>
<dbReference type="InterPro" id="IPR001330">
    <property type="entry name" value="Prenyltrans"/>
</dbReference>
<keyword evidence="4" id="KW-0597">Phosphoprotein</keyword>
<evidence type="ECO:0000256" key="1">
    <source>
        <dbReference type="ARBA" id="ARBA00001947"/>
    </source>
</evidence>
<dbReference type="InterPro" id="IPR029752">
    <property type="entry name" value="D-isomer_DH_CS1"/>
</dbReference>
<dbReference type="GO" id="GO:0004660">
    <property type="term" value="F:protein farnesyltransferase activity"/>
    <property type="evidence" value="ECO:0007669"/>
    <property type="project" value="UniProtKB-EC"/>
</dbReference>
<comment type="caution">
    <text evidence="17">The sequence shown here is derived from an EMBL/GenBank/DDBJ whole genome shotgun (WGS) entry which is preliminary data.</text>
</comment>
<evidence type="ECO:0000256" key="5">
    <source>
        <dbReference type="ARBA" id="ARBA00022679"/>
    </source>
</evidence>
<dbReference type="InterPro" id="IPR036291">
    <property type="entry name" value="NAD(P)-bd_dom_sf"/>
</dbReference>
<dbReference type="PROSITE" id="PS00065">
    <property type="entry name" value="D_2_HYDROXYACID_DH_1"/>
    <property type="match status" value="1"/>
</dbReference>
<dbReference type="InterPro" id="IPR011032">
    <property type="entry name" value="GroES-like_sf"/>
</dbReference>
<dbReference type="CDD" id="cd05300">
    <property type="entry name" value="2-Hacid_dh_1"/>
    <property type="match status" value="2"/>
</dbReference>
<dbReference type="PANTHER" id="PTHR43333">
    <property type="entry name" value="2-HACID_DH_C DOMAIN-CONTAINING PROTEIN"/>
    <property type="match status" value="1"/>
</dbReference>
<keyword evidence="8" id="KW-0862">Zinc</keyword>
<comment type="subunit">
    <text evidence="15">Heterodimer of FNTA and FNTB.</text>
</comment>
<dbReference type="Proteomes" id="UP001259832">
    <property type="component" value="Unassembled WGS sequence"/>
</dbReference>
<dbReference type="PANTHER" id="PTHR43333:SF1">
    <property type="entry name" value="D-ISOMER SPECIFIC 2-HYDROXYACID DEHYDROGENASE NAD-BINDING DOMAIN-CONTAINING PROTEIN"/>
    <property type="match status" value="1"/>
</dbReference>
<keyword evidence="5" id="KW-0808">Transferase</keyword>
<evidence type="ECO:0000256" key="3">
    <source>
        <dbReference type="ARBA" id="ARBA00015798"/>
    </source>
</evidence>
<dbReference type="Pfam" id="PF08240">
    <property type="entry name" value="ADH_N"/>
    <property type="match status" value="1"/>
</dbReference>
<dbReference type="GO" id="GO:0046872">
    <property type="term" value="F:metal ion binding"/>
    <property type="evidence" value="ECO:0007669"/>
    <property type="project" value="UniProtKB-KW"/>
</dbReference>
<dbReference type="Pfam" id="PF00107">
    <property type="entry name" value="ADH_zinc_N"/>
    <property type="match status" value="1"/>
</dbReference>
<evidence type="ECO:0000259" key="16">
    <source>
        <dbReference type="SMART" id="SM00829"/>
    </source>
</evidence>
<name>A0AAD9G510_9STRA</name>
<keyword evidence="6" id="KW-0479">Metal-binding</keyword>
<comment type="function">
    <text evidence="14">Essential subunit of the farnesyltransferase complex. Catalyzes the transfer of a farnesyl moiety from farnesyl diphosphate to a cysteine at the fourth position from the C-terminus of several proteins having the C-terminal sequence Cys-aliphatic-aliphatic-X.</text>
</comment>
<evidence type="ECO:0000256" key="6">
    <source>
        <dbReference type="ARBA" id="ARBA00022723"/>
    </source>
</evidence>
<protein>
    <recommendedName>
        <fullName evidence="3">Protein farnesyltransferase subunit beta</fullName>
        <ecNumber evidence="2">2.5.1.58</ecNumber>
    </recommendedName>
    <alternativeName>
        <fullName evidence="12">CAAX farnesyltransferase subunit beta</fullName>
    </alternativeName>
    <alternativeName>
        <fullName evidence="13">Ras proteins prenyltransferase subunit beta</fullName>
    </alternativeName>
</protein>
<dbReference type="SMART" id="SM00829">
    <property type="entry name" value="PKS_ER"/>
    <property type="match status" value="1"/>
</dbReference>
<sequence length="1515" mass="167232">MVQSRKIVCQKLSTNFRECTAIVPFSVPTLKPGEVLVQTKYCGINASDINYTNGAYLPGVQPPFDCGFEALGIVLEVGPGVTNLKKGDAVASTSYGAFAEHLVAKAKFLIKVPAAVPAVLPIIVCGLTASMALEYVGEMKHGETVLITAAAGATGQFAVQLAKLAGNHVIGTCSSADKVEYLRSIGCDRPINYREEKVYDVLKKEYPRGVDLVFESVGGEMFEACVNNIARRGRIIVIGAIAGYQDSSTWKHKPNKATTPLPSKLLAKSASVRGFFYNDYFRESQSHIKKLTTLVQRGVLNAGVDPSNFYGLEDIPNAIDYMYERKNIGKIVVDLTKGSPKLHATTTYIFQVISVYESSVIVVLDPMVAKLRIPVITFKDGLADAVKQRLLASDSPARALFQAGGLEFVTVPLPSFPPSRGVEATAPGDKVDADKAVLVESKWELTKEQEEVLAHATVVLGDAHNCAPLLLTPETGLPSNKQHLLKNVQWVQGTYAGVEQYLKRREAGTPPPSFQLTRAGGINGLAQYVFGWVVTFERKFHEAYMMQKQKVFNPPELRYRPFQSVTVGVLGFGAIGQAIGTLAKLAGFNVVGFKRELRGDEDDVFKNCAHRVSTDLNEVLRTSDYIVSILPSTPATKYLLNETNLHLCSKKKPAFINVGRGDVISEETIVQALDNQWFSKAVVDVFEKEPLPEDSKLWDHPNVFMTPHVAAYCFNEDIADVFVPNLNAYLAGKPLHSTLDFATMERYRFKNDGLVTRTSRDQEDCESSCSLFFFPLPELPLDQQLQLQQLSFVSTNLEPLLMREKHVEYLKRGLTRLSSGFVSLDASRPWIIYWILHSLELLDALPEVETERVIATLKPFWDDDHNGGFGGGPKQLAHTATNYATCLTLALLGTPEALETVDRQGLYRFFMSRKHAATGAFTAHDGGEVDVRVTYCVISIASLYGIMTDELKAGVVDYILSCQTYEGGFGGEPGNEAHGGYAFCSVAALYVLDAVDQIRDLPGLLHWLANRQMPFEGGYQGRTNKLVDGCYSFWQGAVPALLADVVRERYGDDVPYQCHQEQLQKYILLCGQEINGGLRDKPGKPRDHYHSCYCLSGLSVAQHGDGRGDPIVFGDESNLVGRTHPAYNISYDKALKTIETFPARLRVPVVSFLNGMGSAMRKEFAASSTPAGDLFRAGHLELIDVPVPKLIGNTQDPLNGHKMKDSGNPRWDLTTDQQKTLEQAKVVVMDQHSGGPLFLTPDESLPKDKHGILDNIKWVQGTYAGVEQYLNRLPPTELPTFTLTRAGGVLPRIMAQYVFGYVTMLERMMLDAVTFQSNRDYARERMIQFRPAQTVTIGILGLGDIGQGVGKMLRAAGYKVLGFKRRVNPVLDLELAACADRITPDLEEVLAQSDYLVNVLPSTSSTRYLLNENNLELCRERKPVFINIGRGDVVAEKTIINALDDGVWSRAVLDVFEEEPLPQNSALWAHPSVLLTPHVSGYVFVEDVASMFVDNMNRYLRGDPVLYKVDWTAGY</sequence>
<dbReference type="CDD" id="cd02893">
    <property type="entry name" value="FTase"/>
    <property type="match status" value="1"/>
</dbReference>
<evidence type="ECO:0000256" key="12">
    <source>
        <dbReference type="ARBA" id="ARBA00030182"/>
    </source>
</evidence>
<dbReference type="GO" id="GO:0006629">
    <property type="term" value="P:lipid metabolic process"/>
    <property type="evidence" value="ECO:0007669"/>
    <property type="project" value="UniProtKB-KW"/>
</dbReference>
<dbReference type="InterPro" id="IPR013149">
    <property type="entry name" value="ADH-like_C"/>
</dbReference>
<dbReference type="GO" id="GO:0005965">
    <property type="term" value="C:protein farnesyltransferase complex"/>
    <property type="evidence" value="ECO:0007669"/>
    <property type="project" value="InterPro"/>
</dbReference>
<dbReference type="InterPro" id="IPR008930">
    <property type="entry name" value="Terpenoid_cyclase/PrenylTrfase"/>
</dbReference>
<gene>
    <name evidence="17" type="ORF">P3T76_012961</name>
</gene>
<dbReference type="Gene3D" id="3.90.180.10">
    <property type="entry name" value="Medium-chain alcohol dehydrogenases, catalytic domain"/>
    <property type="match status" value="1"/>
</dbReference>
<dbReference type="GO" id="GO:0051287">
    <property type="term" value="F:NAD binding"/>
    <property type="evidence" value="ECO:0007669"/>
    <property type="project" value="InterPro"/>
</dbReference>
<keyword evidence="7" id="KW-0677">Repeat</keyword>
<proteinExistence type="predicted"/>
<keyword evidence="10" id="KW-0520">NAD</keyword>
<evidence type="ECO:0000256" key="4">
    <source>
        <dbReference type="ARBA" id="ARBA00022553"/>
    </source>
</evidence>
<dbReference type="Pfam" id="PF00432">
    <property type="entry name" value="Prenyltrans"/>
    <property type="match status" value="1"/>
</dbReference>
<dbReference type="SUPFAM" id="SSF50129">
    <property type="entry name" value="GroES-like"/>
    <property type="match status" value="1"/>
</dbReference>
<dbReference type="Gene3D" id="3.40.50.720">
    <property type="entry name" value="NAD(P)-binding Rossmann-like Domain"/>
    <property type="match status" value="5"/>
</dbReference>
<evidence type="ECO:0000256" key="2">
    <source>
        <dbReference type="ARBA" id="ARBA00012702"/>
    </source>
</evidence>
<evidence type="ECO:0000256" key="9">
    <source>
        <dbReference type="ARBA" id="ARBA00023002"/>
    </source>
</evidence>
<accession>A0AAD9G510</accession>
<evidence type="ECO:0000256" key="15">
    <source>
        <dbReference type="ARBA" id="ARBA00064192"/>
    </source>
</evidence>
<evidence type="ECO:0000256" key="11">
    <source>
        <dbReference type="ARBA" id="ARBA00023098"/>
    </source>
</evidence>
<evidence type="ECO:0000313" key="17">
    <source>
        <dbReference type="EMBL" id="KAK1931632.1"/>
    </source>
</evidence>
<evidence type="ECO:0000256" key="13">
    <source>
        <dbReference type="ARBA" id="ARBA00032909"/>
    </source>
</evidence>
<dbReference type="Gene3D" id="1.50.10.20">
    <property type="match status" value="1"/>
</dbReference>
<comment type="cofactor">
    <cofactor evidence="1">
        <name>Zn(2+)</name>
        <dbReference type="ChEBI" id="CHEBI:29105"/>
    </cofactor>
</comment>
<dbReference type="CDD" id="cd08250">
    <property type="entry name" value="Mgc45594_like"/>
    <property type="match status" value="1"/>
</dbReference>
<dbReference type="InterPro" id="IPR013154">
    <property type="entry name" value="ADH-like_N"/>
</dbReference>
<evidence type="ECO:0000313" key="18">
    <source>
        <dbReference type="Proteomes" id="UP001259832"/>
    </source>
</evidence>
<evidence type="ECO:0000256" key="10">
    <source>
        <dbReference type="ARBA" id="ARBA00023027"/>
    </source>
</evidence>
<keyword evidence="18" id="KW-1185">Reference proteome</keyword>
<dbReference type="EMBL" id="JASMQC010000033">
    <property type="protein sequence ID" value="KAK1931632.1"/>
    <property type="molecule type" value="Genomic_DNA"/>
</dbReference>
<evidence type="ECO:0000256" key="7">
    <source>
        <dbReference type="ARBA" id="ARBA00022737"/>
    </source>
</evidence>
<dbReference type="SUPFAM" id="SSF48239">
    <property type="entry name" value="Terpenoid cyclases/Protein prenyltransferases"/>
    <property type="match status" value="1"/>
</dbReference>
<keyword evidence="11" id="KW-0443">Lipid metabolism</keyword>
<dbReference type="InterPro" id="IPR026872">
    <property type="entry name" value="FTB"/>
</dbReference>
<reference evidence="17" key="1">
    <citation type="submission" date="2023-08" db="EMBL/GenBank/DDBJ databases">
        <title>Reference Genome Resource for the Citrus Pathogen Phytophthora citrophthora.</title>
        <authorList>
            <person name="Moller H."/>
            <person name="Coetzee B."/>
            <person name="Rose L.J."/>
            <person name="Van Niekerk J.M."/>
        </authorList>
    </citation>
    <scope>NUCLEOTIDE SEQUENCE</scope>
    <source>
        <strain evidence="17">STE-U-9442</strain>
    </source>
</reference>
<evidence type="ECO:0000256" key="8">
    <source>
        <dbReference type="ARBA" id="ARBA00022833"/>
    </source>
</evidence>
<evidence type="ECO:0000256" key="14">
    <source>
        <dbReference type="ARBA" id="ARBA00055850"/>
    </source>
</evidence>
<dbReference type="FunFam" id="3.40.50.720:FF:000121">
    <property type="entry name" value="Prostaglandin reductase 2"/>
    <property type="match status" value="1"/>
</dbReference>
<dbReference type="GO" id="GO:0016491">
    <property type="term" value="F:oxidoreductase activity"/>
    <property type="evidence" value="ECO:0007669"/>
    <property type="project" value="UniProtKB-KW"/>
</dbReference>
<keyword evidence="9" id="KW-0560">Oxidoreductase</keyword>
<dbReference type="EC" id="2.5.1.58" evidence="2"/>
<dbReference type="SUPFAM" id="SSF51735">
    <property type="entry name" value="NAD(P)-binding Rossmann-fold domains"/>
    <property type="match status" value="3"/>
</dbReference>